<evidence type="ECO:0000256" key="10">
    <source>
        <dbReference type="SAM" id="MobiDB-lite"/>
    </source>
</evidence>
<comment type="caution">
    <text evidence="13">The sequence shown here is derived from an EMBL/GenBank/DDBJ whole genome shotgun (WGS) entry which is preliminary data.</text>
</comment>
<dbReference type="InterPro" id="IPR005170">
    <property type="entry name" value="Transptr-assoc_dom"/>
</dbReference>
<dbReference type="PANTHER" id="PTHR22777:SF32">
    <property type="entry name" value="UPF0053 INNER MEMBRANE PROTEIN YFJD"/>
    <property type="match status" value="1"/>
</dbReference>
<dbReference type="InterPro" id="IPR044751">
    <property type="entry name" value="Ion_transp-like_CBS"/>
</dbReference>
<reference evidence="13" key="1">
    <citation type="journal article" date="2014" name="Int. J. Syst. Evol. Microbiol.">
        <title>Complete genome sequence of Corynebacterium casei LMG S-19264T (=DSM 44701T), isolated from a smear-ripened cheese.</title>
        <authorList>
            <consortium name="US DOE Joint Genome Institute (JGI-PGF)"/>
            <person name="Walter F."/>
            <person name="Albersmeier A."/>
            <person name="Kalinowski J."/>
            <person name="Ruckert C."/>
        </authorList>
    </citation>
    <scope>NUCLEOTIDE SEQUENCE</scope>
    <source>
        <strain evidence="13">CGMCC 4.7398</strain>
    </source>
</reference>
<gene>
    <name evidence="13" type="ORF">GCM10017772_08550</name>
</gene>
<evidence type="ECO:0000256" key="9">
    <source>
        <dbReference type="PROSITE-ProRule" id="PRU00703"/>
    </source>
</evidence>
<dbReference type="Gene3D" id="3.30.465.10">
    <property type="match status" value="1"/>
</dbReference>
<dbReference type="Proteomes" id="UP000627369">
    <property type="component" value="Unassembled WGS sequence"/>
</dbReference>
<dbReference type="Pfam" id="PF00571">
    <property type="entry name" value="CBS"/>
    <property type="match status" value="2"/>
</dbReference>
<dbReference type="PANTHER" id="PTHR22777">
    <property type="entry name" value="HEMOLYSIN-RELATED"/>
    <property type="match status" value="1"/>
</dbReference>
<organism evidence="13 14">
    <name type="scientific">Promicromonospora soli</name>
    <dbReference type="NCBI Taxonomy" id="2035533"/>
    <lineage>
        <taxon>Bacteria</taxon>
        <taxon>Bacillati</taxon>
        <taxon>Actinomycetota</taxon>
        <taxon>Actinomycetes</taxon>
        <taxon>Micrococcales</taxon>
        <taxon>Promicromonosporaceae</taxon>
        <taxon>Promicromonospora</taxon>
    </lineage>
</organism>
<evidence type="ECO:0000256" key="3">
    <source>
        <dbReference type="ARBA" id="ARBA00022475"/>
    </source>
</evidence>
<dbReference type="AlphaFoldDB" id="A0A919KNN2"/>
<evidence type="ECO:0000256" key="4">
    <source>
        <dbReference type="ARBA" id="ARBA00022692"/>
    </source>
</evidence>
<dbReference type="InterPro" id="IPR036318">
    <property type="entry name" value="FAD-bd_PCMH-like_sf"/>
</dbReference>
<keyword evidence="7 9" id="KW-0129">CBS domain</keyword>
<keyword evidence="5" id="KW-0677">Repeat</keyword>
<dbReference type="InterPro" id="IPR002550">
    <property type="entry name" value="CNNM"/>
</dbReference>
<keyword evidence="8 11" id="KW-0472">Membrane</keyword>
<keyword evidence="4 11" id="KW-0812">Transmembrane</keyword>
<feature type="domain" description="CBS" evidence="12">
    <location>
        <begin position="288"/>
        <end position="345"/>
    </location>
</feature>
<dbReference type="SUPFAM" id="SSF54631">
    <property type="entry name" value="CBS-domain pair"/>
    <property type="match status" value="1"/>
</dbReference>
<dbReference type="GO" id="GO:0050660">
    <property type="term" value="F:flavin adenine dinucleotide binding"/>
    <property type="evidence" value="ECO:0007669"/>
    <property type="project" value="InterPro"/>
</dbReference>
<dbReference type="FunFam" id="3.10.580.10:FF:000002">
    <property type="entry name" value="Magnesium/cobalt efflux protein CorC"/>
    <property type="match status" value="1"/>
</dbReference>
<dbReference type="Pfam" id="PF03471">
    <property type="entry name" value="CorC_HlyC"/>
    <property type="match status" value="1"/>
</dbReference>
<evidence type="ECO:0000256" key="11">
    <source>
        <dbReference type="SAM" id="Phobius"/>
    </source>
</evidence>
<dbReference type="CDD" id="cd04590">
    <property type="entry name" value="CBS_pair_CorC_HlyC_assoc"/>
    <property type="match status" value="1"/>
</dbReference>
<dbReference type="SMART" id="SM00116">
    <property type="entry name" value="CBS"/>
    <property type="match status" value="2"/>
</dbReference>
<evidence type="ECO:0000256" key="6">
    <source>
        <dbReference type="ARBA" id="ARBA00022989"/>
    </source>
</evidence>
<protein>
    <recommendedName>
        <fullName evidence="12">CBS domain-containing protein</fullName>
    </recommendedName>
</protein>
<dbReference type="Gene3D" id="3.10.580.10">
    <property type="entry name" value="CBS-domain"/>
    <property type="match status" value="1"/>
</dbReference>
<evidence type="ECO:0000256" key="1">
    <source>
        <dbReference type="ARBA" id="ARBA00004651"/>
    </source>
</evidence>
<keyword evidence="6 11" id="KW-1133">Transmembrane helix</keyword>
<evidence type="ECO:0000256" key="8">
    <source>
        <dbReference type="ARBA" id="ARBA00023136"/>
    </source>
</evidence>
<feature type="domain" description="CBS" evidence="12">
    <location>
        <begin position="213"/>
        <end position="272"/>
    </location>
</feature>
<feature type="transmembrane region" description="Helical" evidence="11">
    <location>
        <begin position="108"/>
        <end position="128"/>
    </location>
</feature>
<keyword evidence="3" id="KW-1003">Cell membrane</keyword>
<dbReference type="Pfam" id="PF01595">
    <property type="entry name" value="CNNM"/>
    <property type="match status" value="1"/>
</dbReference>
<sequence length="464" mass="49356">MTGVLVLLLTLIMLVGLSLAGMLSAGEAALLRVTRASLTEALAEAELGQSPDPERAARIRRAQALVVDPTAIVASFALVRVVSEVVAIAAGTLLVQQAIPGEGVPNELPVMVIALVVGVVVGVTFVRVSPRALGFRRPVAVLIALVGPLTGVSRAVAWLTRFSVPRYDPSPPTEAELRDIADRVGESSAFEESDRELIRSVIELGGTITREVMVPRTDMVTVTADTSLDRVLRLLLRSGFSRVPVVGESVDDVVGVAYLKDVVAAVHWPVGEGEGGVPQPSLRPASDVARDAVFVPESKPIDDLLREMQASASHIALVVDEYGGVAGLVTIEDLLEEVVGELTDEHDTVLVQEIEDLGDGVFRVPARLPVDELGDLFDLRLDDDDVDTAGGLLAKVLGKVPLAGSSVEVGGVHLEAERVEGRRKQISTILVHRTEPVGEPDDSNGGLDQHDHRDQKRDQKEVTS</sequence>
<comment type="similarity">
    <text evidence="2">Belongs to the UPF0053 family.</text>
</comment>
<dbReference type="InterPro" id="IPR046342">
    <property type="entry name" value="CBS_dom_sf"/>
</dbReference>
<evidence type="ECO:0000313" key="13">
    <source>
        <dbReference type="EMBL" id="GHH67238.1"/>
    </source>
</evidence>
<dbReference type="InterPro" id="IPR016169">
    <property type="entry name" value="FAD-bd_PCMH_sub2"/>
</dbReference>
<evidence type="ECO:0000256" key="7">
    <source>
        <dbReference type="ARBA" id="ARBA00023122"/>
    </source>
</evidence>
<dbReference type="SUPFAM" id="SSF56176">
    <property type="entry name" value="FAD-binding/transporter-associated domain-like"/>
    <property type="match status" value="1"/>
</dbReference>
<keyword evidence="14" id="KW-1185">Reference proteome</keyword>
<dbReference type="GO" id="GO:0005886">
    <property type="term" value="C:plasma membrane"/>
    <property type="evidence" value="ECO:0007669"/>
    <property type="project" value="UniProtKB-SubCell"/>
</dbReference>
<evidence type="ECO:0000313" key="14">
    <source>
        <dbReference type="Proteomes" id="UP000627369"/>
    </source>
</evidence>
<evidence type="ECO:0000256" key="5">
    <source>
        <dbReference type="ARBA" id="ARBA00022737"/>
    </source>
</evidence>
<comment type="subcellular location">
    <subcellularLocation>
        <location evidence="1">Cell membrane</location>
        <topology evidence="1">Multi-pass membrane protein</topology>
    </subcellularLocation>
</comment>
<reference evidence="13" key="2">
    <citation type="submission" date="2020-09" db="EMBL/GenBank/DDBJ databases">
        <authorList>
            <person name="Sun Q."/>
            <person name="Zhou Y."/>
        </authorList>
    </citation>
    <scope>NUCLEOTIDE SEQUENCE</scope>
    <source>
        <strain evidence="13">CGMCC 4.7398</strain>
    </source>
</reference>
<name>A0A919KNN2_9MICO</name>
<feature type="transmembrane region" description="Helical" evidence="11">
    <location>
        <begin position="140"/>
        <end position="159"/>
    </location>
</feature>
<evidence type="ECO:0000259" key="12">
    <source>
        <dbReference type="PROSITE" id="PS51371"/>
    </source>
</evidence>
<dbReference type="InterPro" id="IPR000644">
    <property type="entry name" value="CBS_dom"/>
</dbReference>
<proteinExistence type="inferred from homology"/>
<dbReference type="SMART" id="SM01091">
    <property type="entry name" value="CorC_HlyC"/>
    <property type="match status" value="1"/>
</dbReference>
<dbReference type="PROSITE" id="PS51371">
    <property type="entry name" value="CBS"/>
    <property type="match status" value="2"/>
</dbReference>
<evidence type="ECO:0000256" key="2">
    <source>
        <dbReference type="ARBA" id="ARBA00006337"/>
    </source>
</evidence>
<feature type="region of interest" description="Disordered" evidence="10">
    <location>
        <begin position="429"/>
        <end position="464"/>
    </location>
</feature>
<dbReference type="EMBL" id="BNAS01000001">
    <property type="protein sequence ID" value="GHH67238.1"/>
    <property type="molecule type" value="Genomic_DNA"/>
</dbReference>
<accession>A0A919KNN2</accession>
<feature type="compositionally biased region" description="Basic and acidic residues" evidence="10">
    <location>
        <begin position="448"/>
        <end position="464"/>
    </location>
</feature>